<dbReference type="Pfam" id="PF12697">
    <property type="entry name" value="Abhydrolase_6"/>
    <property type="match status" value="1"/>
</dbReference>
<keyword evidence="4" id="KW-1185">Reference proteome</keyword>
<dbReference type="SUPFAM" id="SSF53474">
    <property type="entry name" value="alpha/beta-Hydrolases"/>
    <property type="match status" value="1"/>
</dbReference>
<sequence>MLKLLIKNLLIVSLMLMALTGMVKAGDSLAAYKGAWYGKMQIPNGPELRIGVEIFQKADRSWGGNVASLDQGARYIPVSHVTYESREITIKLAGVPVSIKGTGNEDYTKITAEFIQGGSAFALTLDKVEALPDIERPQTPKNPVSYTVQEVSIANKKDNVWLAGTLTLPEKKGPFPAVLLIPGSGPNQRDSYFSGHRSFKVIADYLSLQGFAVLRMDKRGVFKSTGDFRTADIEDFVADGQAALDYLKTHQDVKKEALHIIGHSEGSLIAAKLAATSGLVSLVSMGGPGMSIYDILVLQDQTEPAAKGAPAHALPYLKAFSEKFYDLVLTTQSEEERLKLLLNLYNSLEGEEKAVINTWVKRTGTLNPQNAAQETFRNFLKGNPLLDWAKVKKPVLIMNGSKDSQVPAKENVEGIYKVLGGAKYGAVKRIFPDLNHMFQTAKTGDTNEYGEIDETISPQVLIALSSWLTHHQ</sequence>
<organism evidence="3 4">
    <name type="scientific">Temperatibacter marinus</name>
    <dbReference type="NCBI Taxonomy" id="1456591"/>
    <lineage>
        <taxon>Bacteria</taxon>
        <taxon>Pseudomonadati</taxon>
        <taxon>Pseudomonadota</taxon>
        <taxon>Alphaproteobacteria</taxon>
        <taxon>Kordiimonadales</taxon>
        <taxon>Temperatibacteraceae</taxon>
        <taxon>Temperatibacter</taxon>
    </lineage>
</organism>
<feature type="signal peptide" evidence="1">
    <location>
        <begin position="1"/>
        <end position="25"/>
    </location>
</feature>
<keyword evidence="3" id="KW-0378">Hydrolase</keyword>
<protein>
    <submittedName>
        <fullName evidence="3">Alpha/beta fold hydrolase</fullName>
    </submittedName>
</protein>
<dbReference type="PANTHER" id="PTHR43265">
    <property type="entry name" value="ESTERASE ESTD"/>
    <property type="match status" value="1"/>
</dbReference>
<dbReference type="InterPro" id="IPR000073">
    <property type="entry name" value="AB_hydrolase_1"/>
</dbReference>
<evidence type="ECO:0000313" key="3">
    <source>
        <dbReference type="EMBL" id="WND04050.1"/>
    </source>
</evidence>
<dbReference type="PANTHER" id="PTHR43265:SF1">
    <property type="entry name" value="ESTERASE ESTD"/>
    <property type="match status" value="1"/>
</dbReference>
<dbReference type="RefSeq" id="WP_310799914.1">
    <property type="nucleotide sequence ID" value="NZ_CP123872.1"/>
</dbReference>
<dbReference type="InterPro" id="IPR053145">
    <property type="entry name" value="AB_hydrolase_Est10"/>
</dbReference>
<feature type="domain" description="AB hydrolase-1" evidence="2">
    <location>
        <begin position="178"/>
        <end position="438"/>
    </location>
</feature>
<name>A0AA52EG10_9PROT</name>
<feature type="chain" id="PRO_5041270275" evidence="1">
    <location>
        <begin position="26"/>
        <end position="472"/>
    </location>
</feature>
<dbReference type="Gene3D" id="3.40.50.1820">
    <property type="entry name" value="alpha/beta hydrolase"/>
    <property type="match status" value="1"/>
</dbReference>
<gene>
    <name evidence="3" type="ORF">QGN29_06640</name>
</gene>
<dbReference type="KEGG" id="tmk:QGN29_06640"/>
<dbReference type="EMBL" id="CP123872">
    <property type="protein sequence ID" value="WND04050.1"/>
    <property type="molecule type" value="Genomic_DNA"/>
</dbReference>
<evidence type="ECO:0000259" key="2">
    <source>
        <dbReference type="Pfam" id="PF12697"/>
    </source>
</evidence>
<dbReference type="InterPro" id="IPR029058">
    <property type="entry name" value="AB_hydrolase_fold"/>
</dbReference>
<dbReference type="Proteomes" id="UP001268683">
    <property type="component" value="Chromosome"/>
</dbReference>
<evidence type="ECO:0000313" key="4">
    <source>
        <dbReference type="Proteomes" id="UP001268683"/>
    </source>
</evidence>
<keyword evidence="1" id="KW-0732">Signal</keyword>
<dbReference type="GO" id="GO:0052689">
    <property type="term" value="F:carboxylic ester hydrolase activity"/>
    <property type="evidence" value="ECO:0007669"/>
    <property type="project" value="TreeGrafter"/>
</dbReference>
<evidence type="ECO:0000256" key="1">
    <source>
        <dbReference type="SAM" id="SignalP"/>
    </source>
</evidence>
<proteinExistence type="predicted"/>
<accession>A0AA52EG10</accession>
<dbReference type="AlphaFoldDB" id="A0AA52EG10"/>
<reference evidence="3" key="1">
    <citation type="submission" date="2023-04" db="EMBL/GenBank/DDBJ databases">
        <title>Complete genome sequence of Temperatibacter marinus.</title>
        <authorList>
            <person name="Rong J.-C."/>
            <person name="Yi M.-L."/>
            <person name="Zhao Q."/>
        </authorList>
    </citation>
    <scope>NUCLEOTIDE SEQUENCE</scope>
    <source>
        <strain evidence="3">NBRC 110045</strain>
    </source>
</reference>